<organism evidence="2 3">
    <name type="scientific">Candidatus Dojkabacteria bacterium</name>
    <dbReference type="NCBI Taxonomy" id="2099670"/>
    <lineage>
        <taxon>Bacteria</taxon>
        <taxon>Candidatus Dojkabacteria</taxon>
    </lineage>
</organism>
<sequence>MNEQPTQAPKSEIPEHQPKPVKKSVDSLVVQYVFFTIIFTMVIGVFSLIMSAIAQDRNEIAYRNYSGTAEMYGGPLAQSAPSLGMLDTKSSLYVENDLSYEVAKRYVENTSLKSTDADVTITADFVKKGLVYQPTFKTSFKSVYLLKNELNEESLIKFQFPFPGNISSQEISNATLLVNGEEVSNAKSQITVKPTTSQYDYNYNYNYNGSQYDGLSWEGKIPAGEDVDVEVRYETVGVSSFNYEGIENPKGSQDFKFKVTINGTRSYDVNDGLSVTDREFGDGAVSLYWDKPDLYSKPKVSITVGDKLNPSAQVSRVYLTMAPVYFVFIIITLYLAYRFGKRKLSLFDMLLVTILFTLYFPFVHYLSSFTIDPTIELFSNFSKVPNFSMPLYGAFLIAVLVIGGLMYY</sequence>
<evidence type="ECO:0000313" key="3">
    <source>
        <dbReference type="Proteomes" id="UP000745577"/>
    </source>
</evidence>
<dbReference type="AlphaFoldDB" id="A0A955L0X9"/>
<dbReference type="Proteomes" id="UP000745577">
    <property type="component" value="Unassembled WGS sequence"/>
</dbReference>
<accession>A0A955L0X9</accession>
<name>A0A955L0X9_9BACT</name>
<feature type="transmembrane region" description="Helical" evidence="1">
    <location>
        <begin position="387"/>
        <end position="407"/>
    </location>
</feature>
<proteinExistence type="predicted"/>
<keyword evidence="1" id="KW-1133">Transmembrane helix</keyword>
<protein>
    <submittedName>
        <fullName evidence="2">Uncharacterized protein</fullName>
    </submittedName>
</protein>
<evidence type="ECO:0000256" key="1">
    <source>
        <dbReference type="SAM" id="Phobius"/>
    </source>
</evidence>
<feature type="transmembrane region" description="Helical" evidence="1">
    <location>
        <begin position="317"/>
        <end position="337"/>
    </location>
</feature>
<reference evidence="2" key="2">
    <citation type="journal article" date="2021" name="Microbiome">
        <title>Successional dynamics and alternative stable states in a saline activated sludge microbial community over 9 years.</title>
        <authorList>
            <person name="Wang Y."/>
            <person name="Ye J."/>
            <person name="Ju F."/>
            <person name="Liu L."/>
            <person name="Boyd J.A."/>
            <person name="Deng Y."/>
            <person name="Parks D.H."/>
            <person name="Jiang X."/>
            <person name="Yin X."/>
            <person name="Woodcroft B.J."/>
            <person name="Tyson G.W."/>
            <person name="Hugenholtz P."/>
            <person name="Polz M.F."/>
            <person name="Zhang T."/>
        </authorList>
    </citation>
    <scope>NUCLEOTIDE SEQUENCE</scope>
    <source>
        <strain evidence="2">HKST-UBA15</strain>
    </source>
</reference>
<feature type="transmembrane region" description="Helical" evidence="1">
    <location>
        <begin position="32"/>
        <end position="54"/>
    </location>
</feature>
<evidence type="ECO:0000313" key="2">
    <source>
        <dbReference type="EMBL" id="MCA9380553.1"/>
    </source>
</evidence>
<keyword evidence="1" id="KW-0472">Membrane</keyword>
<dbReference type="EMBL" id="JAGQLL010000086">
    <property type="protein sequence ID" value="MCA9380553.1"/>
    <property type="molecule type" value="Genomic_DNA"/>
</dbReference>
<feature type="non-terminal residue" evidence="2">
    <location>
        <position position="408"/>
    </location>
</feature>
<comment type="caution">
    <text evidence="2">The sequence shown here is derived from an EMBL/GenBank/DDBJ whole genome shotgun (WGS) entry which is preliminary data.</text>
</comment>
<feature type="transmembrane region" description="Helical" evidence="1">
    <location>
        <begin position="349"/>
        <end position="367"/>
    </location>
</feature>
<gene>
    <name evidence="2" type="ORF">KC675_05230</name>
</gene>
<keyword evidence="1" id="KW-0812">Transmembrane</keyword>
<reference evidence="2" key="1">
    <citation type="submission" date="2020-04" db="EMBL/GenBank/DDBJ databases">
        <authorList>
            <person name="Zhang T."/>
        </authorList>
    </citation>
    <scope>NUCLEOTIDE SEQUENCE</scope>
    <source>
        <strain evidence="2">HKST-UBA15</strain>
    </source>
</reference>